<accession>A0A915IR83</accession>
<sequence length="104" mass="11606">MACASFALRRSTKFKKFGMLMYLSGVTSPAKALEFKIITSRMLNLSTRIFFESGANMDVVKVGKLPPPVQTENLASYGQKLGLQNFVHIRPGVMQMKKYDARAV</sequence>
<organism evidence="1 2">
    <name type="scientific">Romanomermis culicivorax</name>
    <name type="common">Nematode worm</name>
    <dbReference type="NCBI Taxonomy" id="13658"/>
    <lineage>
        <taxon>Eukaryota</taxon>
        <taxon>Metazoa</taxon>
        <taxon>Ecdysozoa</taxon>
        <taxon>Nematoda</taxon>
        <taxon>Enoplea</taxon>
        <taxon>Dorylaimia</taxon>
        <taxon>Mermithida</taxon>
        <taxon>Mermithoidea</taxon>
        <taxon>Mermithidae</taxon>
        <taxon>Romanomermis</taxon>
    </lineage>
</organism>
<dbReference type="WBParaSite" id="nRc.2.0.1.t16321-RA">
    <property type="protein sequence ID" value="nRc.2.0.1.t16321-RA"/>
    <property type="gene ID" value="nRc.2.0.1.g16321"/>
</dbReference>
<reference evidence="2" key="1">
    <citation type="submission" date="2022-11" db="UniProtKB">
        <authorList>
            <consortium name="WormBaseParasite"/>
        </authorList>
    </citation>
    <scope>IDENTIFICATION</scope>
</reference>
<proteinExistence type="predicted"/>
<keyword evidence="1" id="KW-1185">Reference proteome</keyword>
<evidence type="ECO:0000313" key="2">
    <source>
        <dbReference type="WBParaSite" id="nRc.2.0.1.t16321-RA"/>
    </source>
</evidence>
<protein>
    <submittedName>
        <fullName evidence="2">Uncharacterized protein</fullName>
    </submittedName>
</protein>
<evidence type="ECO:0000313" key="1">
    <source>
        <dbReference type="Proteomes" id="UP000887565"/>
    </source>
</evidence>
<dbReference type="Proteomes" id="UP000887565">
    <property type="component" value="Unplaced"/>
</dbReference>
<dbReference type="AlphaFoldDB" id="A0A915IR83"/>
<name>A0A915IR83_ROMCU</name>